<dbReference type="NCBIfam" id="TIGR00443">
    <property type="entry name" value="hisZ_biosyn_reg"/>
    <property type="match status" value="1"/>
</dbReference>
<dbReference type="PANTHER" id="PTHR43707">
    <property type="entry name" value="HISTIDYL-TRNA SYNTHETASE"/>
    <property type="match status" value="1"/>
</dbReference>
<dbReference type="GO" id="GO:0000105">
    <property type="term" value="P:L-histidine biosynthetic process"/>
    <property type="evidence" value="ECO:0007669"/>
    <property type="project" value="UniProtKB-UniRule"/>
</dbReference>
<comment type="subcellular location">
    <subcellularLocation>
        <location evidence="1 9">Cytoplasm</location>
    </subcellularLocation>
</comment>
<dbReference type="PIRSF" id="PIRSF001549">
    <property type="entry name" value="His-tRNA_synth"/>
    <property type="match status" value="1"/>
</dbReference>
<proteinExistence type="inferred from homology"/>
<comment type="subunit">
    <text evidence="9">Heteromultimer composed of HisG and HisZ subunits.</text>
</comment>
<evidence type="ECO:0000256" key="6">
    <source>
        <dbReference type="ARBA" id="ARBA00022605"/>
    </source>
</evidence>
<dbReference type="PANTHER" id="PTHR43707:SF6">
    <property type="entry name" value="ATP PHOSPHORIBOSYLTRANSFERASE REGULATORY SUBUNIT"/>
    <property type="match status" value="1"/>
</dbReference>
<evidence type="ECO:0000259" key="11">
    <source>
        <dbReference type="PROSITE" id="PS50862"/>
    </source>
</evidence>
<dbReference type="EMBL" id="JAJEQM010000013">
    <property type="protein sequence ID" value="MCC2211030.1"/>
    <property type="molecule type" value="Genomic_DNA"/>
</dbReference>
<dbReference type="CDD" id="cd00773">
    <property type="entry name" value="HisRS-like_core"/>
    <property type="match status" value="1"/>
</dbReference>
<feature type="binding site" evidence="10">
    <location>
        <position position="125"/>
    </location>
    <ligand>
        <name>L-histidine</name>
        <dbReference type="ChEBI" id="CHEBI:57595"/>
    </ligand>
</feature>
<dbReference type="InterPro" id="IPR041715">
    <property type="entry name" value="HisRS-like_core"/>
</dbReference>
<dbReference type="Pfam" id="PF13393">
    <property type="entry name" value="tRNA-synt_His"/>
    <property type="match status" value="1"/>
</dbReference>
<accession>A0AAE3JAS7</accession>
<sequence length="451" mass="50555">MSNWKLHTPNGVNDILPDECAVKKEIESTIWSVFSSIGYKEVETPTFEYYDCYLGLSGQISQEHMFKFFDEQGRILALRPDFTTSIARMAATKVANSDKPQRYLYTGNVYRVEQTQGARQREFTQSGIELIGSYSPAADAEVISAAMEAVLAVGIEEFSMEIGQIAFFNGLVKQAGLDEQSIEKLRERIDSKDSVGIKTITDKLDIDDNIKNLMIDLPYLFGGEEVFKKAYVDGLNEESKNALDNLKRIYELLCLYGFEKYVSIDLGMLESIDYYTGSIFKCYTHGVGFPICAGGRYDNLMGQFGDNKGAVGAAIGINRLISVLSDKEVHDVSASLVFAEKNAEGIAYDIAYNLRVNGCLVEMYIGDGDYKAAEEYSKGKNIGAMLRVFPNGQLMINDFAKHEIIETTANEFLGYYDESMMFDEHDHCGCGCDHDHEHEHHHDQCDCGHEH</sequence>
<evidence type="ECO:0000313" key="12">
    <source>
        <dbReference type="EMBL" id="MCC2211030.1"/>
    </source>
</evidence>
<dbReference type="Proteomes" id="UP001198242">
    <property type="component" value="Unassembled WGS sequence"/>
</dbReference>
<keyword evidence="12" id="KW-0808">Transferase</keyword>
<dbReference type="GO" id="GO:0016757">
    <property type="term" value="F:glycosyltransferase activity"/>
    <property type="evidence" value="ECO:0007669"/>
    <property type="project" value="UniProtKB-KW"/>
</dbReference>
<dbReference type="RefSeq" id="WP_308456667.1">
    <property type="nucleotide sequence ID" value="NZ_JAJEQM010000013.1"/>
</dbReference>
<comment type="miscellaneous">
    <text evidence="9">This function is generally fulfilled by the C-terminal part of HisG, which is missing in some bacteria such as this one.</text>
</comment>
<evidence type="ECO:0000256" key="8">
    <source>
        <dbReference type="ARBA" id="ARBA00025246"/>
    </source>
</evidence>
<comment type="caution">
    <text evidence="12">The sequence shown here is derived from an EMBL/GenBank/DDBJ whole genome shotgun (WGS) entry which is preliminary data.</text>
</comment>
<keyword evidence="6 9" id="KW-0028">Amino-acid biosynthesis</keyword>
<feature type="binding site" evidence="10">
    <location>
        <position position="129"/>
    </location>
    <ligand>
        <name>L-histidine</name>
        <dbReference type="ChEBI" id="CHEBI:57595"/>
    </ligand>
</feature>
<dbReference type="SUPFAM" id="SSF55681">
    <property type="entry name" value="Class II aaRS and biotin synthetases"/>
    <property type="match status" value="1"/>
</dbReference>
<dbReference type="GO" id="GO:0140096">
    <property type="term" value="F:catalytic activity, acting on a protein"/>
    <property type="evidence" value="ECO:0007669"/>
    <property type="project" value="UniProtKB-ARBA"/>
</dbReference>
<organism evidence="12 13">
    <name type="scientific">Hominilimicola fabiformis</name>
    <dbReference type="NCBI Taxonomy" id="2885356"/>
    <lineage>
        <taxon>Bacteria</taxon>
        <taxon>Bacillati</taxon>
        <taxon>Bacillota</taxon>
        <taxon>Clostridia</taxon>
        <taxon>Eubacteriales</taxon>
        <taxon>Oscillospiraceae</taxon>
        <taxon>Hominilimicola</taxon>
    </lineage>
</organism>
<keyword evidence="13" id="KW-1185">Reference proteome</keyword>
<keyword evidence="12" id="KW-0328">Glycosyltransferase</keyword>
<feature type="domain" description="Aminoacyl-transfer RNA synthetases class-II family profile" evidence="11">
    <location>
        <begin position="22"/>
        <end position="324"/>
    </location>
</feature>
<evidence type="ECO:0000256" key="3">
    <source>
        <dbReference type="ARBA" id="ARBA00005539"/>
    </source>
</evidence>
<keyword evidence="7 9" id="KW-0368">Histidine biosynthesis</keyword>
<dbReference type="InterPro" id="IPR006195">
    <property type="entry name" value="aa-tRNA-synth_II"/>
</dbReference>
<dbReference type="PROSITE" id="PS50862">
    <property type="entry name" value="AA_TRNA_LIGASE_II"/>
    <property type="match status" value="1"/>
</dbReference>
<dbReference type="InterPro" id="IPR004517">
    <property type="entry name" value="HisZ"/>
</dbReference>
<feature type="binding site" evidence="10">
    <location>
        <begin position="274"/>
        <end position="275"/>
    </location>
    <ligand>
        <name>L-histidine</name>
        <dbReference type="ChEBI" id="CHEBI:57595"/>
    </ligand>
</feature>
<comment type="pathway">
    <text evidence="2 9">Amino-acid biosynthesis; L-histidine biosynthesis; L-histidine from 5-phospho-alpha-D-ribose 1-diphosphate: step 1/9.</text>
</comment>
<evidence type="ECO:0000313" key="13">
    <source>
        <dbReference type="Proteomes" id="UP001198242"/>
    </source>
</evidence>
<evidence type="ECO:0000256" key="10">
    <source>
        <dbReference type="PIRSR" id="PIRSR001549-1"/>
    </source>
</evidence>
<reference evidence="12 13" key="1">
    <citation type="submission" date="2021-10" db="EMBL/GenBank/DDBJ databases">
        <title>Anaerobic single-cell dispensing facilitates the cultivation of human gut bacteria.</title>
        <authorList>
            <person name="Afrizal A."/>
        </authorList>
    </citation>
    <scope>NUCLEOTIDE SEQUENCE [LARGE SCALE GENOMIC DNA]</scope>
    <source>
        <strain evidence="12 13">CLA-AA-H232</strain>
    </source>
</reference>
<feature type="binding site" evidence="10">
    <location>
        <position position="111"/>
    </location>
    <ligand>
        <name>L-histidine</name>
        <dbReference type="ChEBI" id="CHEBI:57595"/>
    </ligand>
</feature>
<name>A0AAE3JAS7_9FIRM</name>
<gene>
    <name evidence="9 12" type="primary">hisZ</name>
    <name evidence="12" type="ORF">LKE05_09545</name>
</gene>
<evidence type="ECO:0000256" key="7">
    <source>
        <dbReference type="ARBA" id="ARBA00023102"/>
    </source>
</evidence>
<evidence type="ECO:0000256" key="9">
    <source>
        <dbReference type="HAMAP-Rule" id="MF_00125"/>
    </source>
</evidence>
<evidence type="ECO:0000256" key="1">
    <source>
        <dbReference type="ARBA" id="ARBA00004496"/>
    </source>
</evidence>
<evidence type="ECO:0000256" key="2">
    <source>
        <dbReference type="ARBA" id="ARBA00004667"/>
    </source>
</evidence>
<dbReference type="AlphaFoldDB" id="A0AAE3JAS7"/>
<keyword evidence="5 9" id="KW-0963">Cytoplasm</keyword>
<dbReference type="InterPro" id="IPR004516">
    <property type="entry name" value="HisRS/HisZ"/>
</dbReference>
<dbReference type="GO" id="GO:0004821">
    <property type="term" value="F:histidine-tRNA ligase activity"/>
    <property type="evidence" value="ECO:0007669"/>
    <property type="project" value="TreeGrafter"/>
</dbReference>
<dbReference type="Gene3D" id="3.30.930.10">
    <property type="entry name" value="Bira Bifunctional Protein, Domain 2"/>
    <property type="match status" value="1"/>
</dbReference>
<dbReference type="GO" id="GO:0005737">
    <property type="term" value="C:cytoplasm"/>
    <property type="evidence" value="ECO:0007669"/>
    <property type="project" value="UniProtKB-SubCell"/>
</dbReference>
<dbReference type="GO" id="GO:0006427">
    <property type="term" value="P:histidyl-tRNA aminoacylation"/>
    <property type="evidence" value="ECO:0007669"/>
    <property type="project" value="TreeGrafter"/>
</dbReference>
<feature type="binding site" evidence="10">
    <location>
        <begin position="81"/>
        <end position="83"/>
    </location>
    <ligand>
        <name>L-histidine</name>
        <dbReference type="ChEBI" id="CHEBI:57595"/>
    </ligand>
</feature>
<dbReference type="InterPro" id="IPR045864">
    <property type="entry name" value="aa-tRNA-synth_II/BPL/LPL"/>
</dbReference>
<dbReference type="HAMAP" id="MF_00125">
    <property type="entry name" value="HisZ"/>
    <property type="match status" value="1"/>
</dbReference>
<comment type="similarity">
    <text evidence="3 9">Belongs to the class-II aminoacyl-tRNA synthetase family. HisZ subfamily.</text>
</comment>
<protein>
    <recommendedName>
        <fullName evidence="4 9">ATP phosphoribosyltransferase regulatory subunit</fullName>
    </recommendedName>
</protein>
<evidence type="ECO:0000256" key="5">
    <source>
        <dbReference type="ARBA" id="ARBA00022490"/>
    </source>
</evidence>
<evidence type="ECO:0000256" key="4">
    <source>
        <dbReference type="ARBA" id="ARBA00020397"/>
    </source>
</evidence>
<comment type="function">
    <text evidence="8 9">Required for the first step of histidine biosynthesis. May allow the feedback regulation of ATP phosphoribosyltransferase activity by histidine.</text>
</comment>